<keyword evidence="1" id="KW-1133">Transmembrane helix</keyword>
<geneLocation type="mitochondrion" evidence="2"/>
<accession>A0A345UE83</accession>
<sequence>MPQMAPILWLMSLLLFILLIYSLLSYLYFLRHAYSFGGPMKTGLTPKLNWKW</sequence>
<evidence type="ECO:0000256" key="1">
    <source>
        <dbReference type="SAM" id="Phobius"/>
    </source>
</evidence>
<proteinExistence type="predicted"/>
<feature type="transmembrane region" description="Helical" evidence="1">
    <location>
        <begin position="6"/>
        <end position="30"/>
    </location>
</feature>
<gene>
    <name evidence="2" type="primary">atp8</name>
</gene>
<organism evidence="2">
    <name type="scientific">Pseudoniphargus sp. 2-Canaries</name>
    <dbReference type="NCBI Taxonomy" id="2212670"/>
    <lineage>
        <taxon>Eukaryota</taxon>
        <taxon>Metazoa</taxon>
        <taxon>Ecdysozoa</taxon>
        <taxon>Arthropoda</taxon>
        <taxon>Crustacea</taxon>
        <taxon>Multicrustacea</taxon>
        <taxon>Malacostraca</taxon>
        <taxon>Eumalacostraca</taxon>
        <taxon>Peracarida</taxon>
        <taxon>Amphipoda</taxon>
        <taxon>Senticaudata</taxon>
        <taxon>Gammarida</taxon>
        <taxon>Crangonyctidira</taxon>
        <taxon>Allocrangonyctoidea</taxon>
        <taxon>Allocrangonyctidae</taxon>
        <taxon>Pseudoniphargus</taxon>
    </lineage>
</organism>
<dbReference type="EMBL" id="MH592142">
    <property type="protein sequence ID" value="AXI98769.1"/>
    <property type="molecule type" value="Genomic_DNA"/>
</dbReference>
<keyword evidence="1" id="KW-0812">Transmembrane</keyword>
<dbReference type="AlphaFoldDB" id="A0A345UE83"/>
<name>A0A345UE83_9CRUS</name>
<evidence type="ECO:0000313" key="2">
    <source>
        <dbReference type="EMBL" id="AXI98769.1"/>
    </source>
</evidence>
<reference evidence="2" key="1">
    <citation type="journal article" date="2018" name="Mol. Phylogenet. Evol.">
        <title>Species delimitation and mitogenome phylogenetics in the subterranean genus Pseudoniphargus (Crustacea: Amphipoda).</title>
        <authorList>
            <person name="Stokkan M."/>
            <person name="Jurado-Rivera J.A."/>
            <person name="Oromi P."/>
            <person name="Juan C."/>
            <person name="Jaume D."/>
            <person name="Pons J."/>
        </authorList>
    </citation>
    <scope>NUCLEOTIDE SEQUENCE</scope>
</reference>
<keyword evidence="2" id="KW-0496">Mitochondrion</keyword>
<keyword evidence="1" id="KW-0472">Membrane</keyword>
<protein>
    <submittedName>
        <fullName evidence="2">ATP synthase F0 subunit 8</fullName>
    </submittedName>
</protein>